<feature type="compositionally biased region" description="Basic residues" evidence="1">
    <location>
        <begin position="862"/>
        <end position="873"/>
    </location>
</feature>
<feature type="region of interest" description="Disordered" evidence="1">
    <location>
        <begin position="444"/>
        <end position="476"/>
    </location>
</feature>
<feature type="region of interest" description="Disordered" evidence="1">
    <location>
        <begin position="126"/>
        <end position="153"/>
    </location>
</feature>
<dbReference type="HOGENOM" id="CLU_247161_0_0_1"/>
<dbReference type="Proteomes" id="UP000008068">
    <property type="component" value="Unassembled WGS sequence"/>
</dbReference>
<dbReference type="PANTHER" id="PTHR47250:SF3">
    <property type="entry name" value="HISTONE-LYSINE N-METHYLTRANSFERASE SET-6"/>
    <property type="match status" value="1"/>
</dbReference>
<name>G0MYE7_CAEBE</name>
<feature type="region of interest" description="Disordered" evidence="1">
    <location>
        <begin position="656"/>
        <end position="770"/>
    </location>
</feature>
<dbReference type="PROSITE" id="PS50280">
    <property type="entry name" value="SET"/>
    <property type="match status" value="1"/>
</dbReference>
<feature type="region of interest" description="Disordered" evidence="1">
    <location>
        <begin position="1"/>
        <end position="32"/>
    </location>
</feature>
<dbReference type="InParanoid" id="G0MYE7"/>
<feature type="region of interest" description="Disordered" evidence="1">
    <location>
        <begin position="518"/>
        <end position="544"/>
    </location>
</feature>
<dbReference type="SUPFAM" id="SSF82199">
    <property type="entry name" value="SET domain"/>
    <property type="match status" value="1"/>
</dbReference>
<evidence type="ECO:0000259" key="2">
    <source>
        <dbReference type="PROSITE" id="PS50280"/>
    </source>
</evidence>
<evidence type="ECO:0000256" key="1">
    <source>
        <dbReference type="SAM" id="MobiDB-lite"/>
    </source>
</evidence>
<dbReference type="eggNOG" id="KOG1082">
    <property type="taxonomic scope" value="Eukaryota"/>
</dbReference>
<feature type="compositionally biased region" description="Acidic residues" evidence="1">
    <location>
        <begin position="1492"/>
        <end position="1533"/>
    </location>
</feature>
<dbReference type="InterPro" id="IPR046341">
    <property type="entry name" value="SET_dom_sf"/>
</dbReference>
<feature type="compositionally biased region" description="Low complexity" evidence="1">
    <location>
        <begin position="821"/>
        <end position="830"/>
    </location>
</feature>
<keyword evidence="4" id="KW-1185">Reference proteome</keyword>
<feature type="compositionally biased region" description="Acidic residues" evidence="1">
    <location>
        <begin position="742"/>
        <end position="754"/>
    </location>
</feature>
<feature type="compositionally biased region" description="Polar residues" evidence="1">
    <location>
        <begin position="518"/>
        <end position="537"/>
    </location>
</feature>
<dbReference type="Pfam" id="PF00856">
    <property type="entry name" value="SET"/>
    <property type="match status" value="1"/>
</dbReference>
<protein>
    <submittedName>
        <fullName evidence="3">CBN-SET-6 protein</fullName>
    </submittedName>
</protein>
<feature type="compositionally biased region" description="Low complexity" evidence="1">
    <location>
        <begin position="837"/>
        <end position="861"/>
    </location>
</feature>
<feature type="domain" description="SET" evidence="2">
    <location>
        <begin position="1269"/>
        <end position="1413"/>
    </location>
</feature>
<dbReference type="SMART" id="SM00317">
    <property type="entry name" value="SET"/>
    <property type="match status" value="1"/>
</dbReference>
<sequence length="1533" mass="171708">MKRTGISETFGGNNIGAPSKQLRREDEPTSSNYFDLLRKRRTAESFIQGRGNNEPTSSNVAGSSKRLRNEDEFAFSTNATSTVEMLRNNGLPSQNQHLTPIQIRRPTTTSRIDALLEKRDLSLSSPINSGYSTPREAVGVQPASSSSQIGKNGRKIPVMSSDNFMRAIGLFRPLPSNPSSAGLRASTEPIGQSTSLAAGYGEVIAVVEAPQRPSSLQAPGSSSTRKTSFSTSYQALLGSPVLDEYEHEATVNGNRAAEMSTSGYTNTTAPNAGMNLREEERESRPTFSIRRPFTTRPLKKNPQNEVLVRPTVFRLPGSADAASQTDPVLVMSIEEHEAWQEEVYSRITALIREDRVVSPPPIADNGFGIVVDPEQNCPIQSTSIIGQIDGQNPGNVLNNERVNDDEEVASDGEFSDEPIEALKTVAAPPPAPFVDDEQRIVENPEPCDSVHSTSKVGQNPGSGSNNERVDEDEEVAVDGEMNDEPAEALETVATPPSSPIVDDEQKTVENPKKCDLVHSTSQVGQINGQDSKNNSINERAKDDEEVATNVEMDNDEIEAVVTPPRAPKVNNAVGVVEDPVHNVQMGPANVNQDPPSGRYTPEVITIYDDIDGIFEVTLDSDGEEIEERILPNSARVETEFGTIEEIRRVLARLEAEETREGRRHQNSQPAPEAEEELVQQAEENPAQEVQREQVGAQANSESPGLPELEKHSEQAGVPEPEEEQEQQSGEKPQREQAHEVEEGSNEEPYQQEEMEYCRESEPEEEEEGGYEIYRTFINPDGDEEIELMLDNQLLRPPMVGTYKPKEWTYIRVSHPKRSMTEEPSTSSSEPGCSHWNQSGSQPGTSSQPSSSSAFKTPSTSSNKKRTSQRKSRVTRSSLPPKTITRNRRNNADQDVTSSINLANVIGLERKDHTEFLRQRITRSQMTRSTDNDRGSSSSSSNVPGEKTSSLTKVENRRTLALQHKLDSSAPHLHRLYQEKRNCSMFEIEKSRRDRLEYIALTVEQRKEAFKAKTLQIANHSDQKLFFEERVRLERLQESEPTLSKKWFGKSNPKDSAQKRSKLMVSRCLSALNLGFDFMGEYDVADYHRLQDKYPEKLFKNYNANALYTAPEVRNRITDDITFSKDPRTRVPVYSDIAGETPDNIVIPDSLCFDYANENIVDEKTEILLGEAIEESMEEGNQIICDCHQTTPITNCFDNPKCPCFITNKRLRELQGMSTDPAEFHSFKPLVFDNLQPPFHTHVGFACSEFCGCQGECTNNPLFLLKHSVFPMEIYRENAQVGFGIRSTGYIPAGLPVMNFVGEIVDSTRLHPSVRDYCIQLTDIEGDADMYALLQKLNDWTPNFKRKLAELKEREFHIDCKWQGNISRTLNHSCVPNLECLRVFRRSVTPADMRMVLYSLKNISPGEQLTVDYGDEYLTIVDMKCHCQTVACRMGKLFKKFSKFDFKKMAMCFNVFRVDQANAVGSSEAFQNQQFKREDVPDSRREMIVVVNEENDEDEENAGMEDEDQEDAVDAVVDDGQEEDAVENDEDVTE</sequence>
<feature type="compositionally biased region" description="Polar residues" evidence="1">
    <location>
        <begin position="260"/>
        <end position="270"/>
    </location>
</feature>
<dbReference type="EMBL" id="GL379820">
    <property type="protein sequence ID" value="EGT47498.1"/>
    <property type="molecule type" value="Genomic_DNA"/>
</dbReference>
<feature type="region of interest" description="Disordered" evidence="1">
    <location>
        <begin position="814"/>
        <end position="895"/>
    </location>
</feature>
<dbReference type="OrthoDB" id="6141102at2759"/>
<organism evidence="4">
    <name type="scientific">Caenorhabditis brenneri</name>
    <name type="common">Nematode worm</name>
    <dbReference type="NCBI Taxonomy" id="135651"/>
    <lineage>
        <taxon>Eukaryota</taxon>
        <taxon>Metazoa</taxon>
        <taxon>Ecdysozoa</taxon>
        <taxon>Nematoda</taxon>
        <taxon>Chromadorea</taxon>
        <taxon>Rhabditida</taxon>
        <taxon>Rhabditina</taxon>
        <taxon>Rhabditomorpha</taxon>
        <taxon>Rhabditoidea</taxon>
        <taxon>Rhabditidae</taxon>
        <taxon>Peloderinae</taxon>
        <taxon>Caenorhabditis</taxon>
    </lineage>
</organism>
<gene>
    <name evidence="3" type="primary">Cbn-set-6</name>
    <name evidence="3" type="ORF">CAEBREN_03738</name>
</gene>
<reference evidence="4" key="1">
    <citation type="submission" date="2011-07" db="EMBL/GenBank/DDBJ databases">
        <authorList>
            <consortium name="Caenorhabditis brenneri Sequencing and Analysis Consortium"/>
            <person name="Wilson R.K."/>
        </authorList>
    </citation>
    <scope>NUCLEOTIDE SEQUENCE [LARGE SCALE GENOMIC DNA]</scope>
    <source>
        <strain evidence="4">PB2801</strain>
    </source>
</reference>
<dbReference type="Gene3D" id="2.170.270.10">
    <property type="entry name" value="SET domain"/>
    <property type="match status" value="1"/>
</dbReference>
<feature type="region of interest" description="Disordered" evidence="1">
    <location>
        <begin position="917"/>
        <end position="954"/>
    </location>
</feature>
<evidence type="ECO:0000313" key="4">
    <source>
        <dbReference type="Proteomes" id="UP000008068"/>
    </source>
</evidence>
<proteinExistence type="predicted"/>
<feature type="compositionally biased region" description="Polar residues" evidence="1">
    <location>
        <begin position="1"/>
        <end position="12"/>
    </location>
</feature>
<dbReference type="STRING" id="135651.G0MYE7"/>
<feature type="compositionally biased region" description="Polar residues" evidence="1">
    <location>
        <begin position="50"/>
        <end position="62"/>
    </location>
</feature>
<evidence type="ECO:0000313" key="3">
    <source>
        <dbReference type="EMBL" id="EGT47498.1"/>
    </source>
</evidence>
<accession>G0MYE7</accession>
<dbReference type="InterPro" id="IPR053105">
    <property type="entry name" value="Class_V-like_SAM-MTase"/>
</dbReference>
<feature type="compositionally biased region" description="Polar residues" evidence="1">
    <location>
        <begin position="450"/>
        <end position="466"/>
    </location>
</feature>
<feature type="region of interest" description="Disordered" evidence="1">
    <location>
        <begin position="1491"/>
        <end position="1533"/>
    </location>
</feature>
<dbReference type="InterPro" id="IPR001214">
    <property type="entry name" value="SET_dom"/>
</dbReference>
<feature type="region of interest" description="Disordered" evidence="1">
    <location>
        <begin position="45"/>
        <end position="65"/>
    </location>
</feature>
<feature type="compositionally biased region" description="Basic and acidic residues" evidence="1">
    <location>
        <begin position="731"/>
        <end position="741"/>
    </location>
</feature>
<dbReference type="PANTHER" id="PTHR47250">
    <property type="entry name" value="HISTONE-LYSINE N-METHYLTRANSFERASE SET-6"/>
    <property type="match status" value="1"/>
</dbReference>
<feature type="region of interest" description="Disordered" evidence="1">
    <location>
        <begin position="260"/>
        <end position="285"/>
    </location>
</feature>